<proteinExistence type="predicted"/>
<keyword evidence="2" id="KW-0408">Iron</keyword>
<dbReference type="Pfam" id="PF24681">
    <property type="entry name" value="Kelch_KLHDC2_KLHL20_DRC7"/>
    <property type="match status" value="1"/>
</dbReference>
<keyword evidence="4" id="KW-0472">Membrane</keyword>
<evidence type="ECO:0000313" key="5">
    <source>
        <dbReference type="EMBL" id="CAK9058904.1"/>
    </source>
</evidence>
<keyword evidence="4" id="KW-0812">Transmembrane</keyword>
<dbReference type="PANTHER" id="PTHR47435:SF4">
    <property type="entry name" value="KELCH REPEAT PROTEIN (AFU_ORTHOLOGUE AFUA_5G12780)"/>
    <property type="match status" value="1"/>
</dbReference>
<keyword evidence="1" id="KW-0677">Repeat</keyword>
<feature type="compositionally biased region" description="Basic residues" evidence="3">
    <location>
        <begin position="717"/>
        <end position="727"/>
    </location>
</feature>
<dbReference type="SUPFAM" id="SSF117281">
    <property type="entry name" value="Kelch motif"/>
    <property type="match status" value="1"/>
</dbReference>
<gene>
    <name evidence="5" type="ORF">CCMP2556_LOCUS29037</name>
</gene>
<feature type="transmembrane region" description="Helical" evidence="4">
    <location>
        <begin position="323"/>
        <end position="347"/>
    </location>
</feature>
<keyword evidence="6" id="KW-1185">Reference proteome</keyword>
<feature type="compositionally biased region" description="Polar residues" evidence="3">
    <location>
        <begin position="406"/>
        <end position="420"/>
    </location>
</feature>
<evidence type="ECO:0000313" key="6">
    <source>
        <dbReference type="Proteomes" id="UP001642484"/>
    </source>
</evidence>
<sequence length="788" mass="87291">MTLVPLRVQCMRPLGTTLASVFGFMPAAEKNFRRIFGPLIWEMTPGTCFLTMVGTPSGREDHVAVWDPGGQALWVHGGFDGTNFLRDVWKYSGNSWSLVADATVPGPSARSNHVAVWDPSSSALWIHGGYDGVLHDDLWKFDSPYSVWRRISSSFAPSARAYHAAAWDDTNAAIWIHAGYDGRLCRDLWNFDTVTETWHWVSDRGPSARAYHVAAWDPMNLALWIHGGKDGVPRRDLWRFDSLSSSWSLIHQVDEYGPSRRYDHVGAWDTSSMSLWVHGGYEGNMLRDLWRFTVPTTTTFASTGTLTTMALTFSLRSPEDSTALSVICLLVGFLIFLAVLLISVCALKHCKGSAQVVVLPTPAPPPPPPPLPPSQPVAACPDNWTIPIDTQQIHASPEHSRMPANSHPTQANTQPVHPCQECSTQPATTVSIHTGHEYLTLPANTQPLQACFGCVTLPADWQPMTLCPQYARLPINSQVLISPADPSAAIPVVPPSTTPALDLSIPTLQRLAFSFCLQLDSPPSIKRTKSLFLYPDRPPLLEPFQTECPAQREWIFHLHEPRRTRQTPQSMPTLPQPKQPGPTMPSPVLNMPRTIIPDKRALVALPLMDPLPQQPPDRHCGSTIIVPFDFSQRRTVLHSTERPEVQVFASPSPPWPVHEPVVVVRPCTPTLSTIPNLPTIPVAKLFQFDHCASGIPIPTSQRPKAPKAIQKAPLLRRPGKSRARQRPRSLTSTLGGPWWTCPETPGPGAYDPEHPGIFGRIPGRDPSRFQRRDGRDRLTKSQSCSRIL</sequence>
<dbReference type="InterPro" id="IPR015915">
    <property type="entry name" value="Kelch-typ_b-propeller"/>
</dbReference>
<evidence type="ECO:0000256" key="4">
    <source>
        <dbReference type="SAM" id="Phobius"/>
    </source>
</evidence>
<accession>A0ABP0N5J9</accession>
<feature type="compositionally biased region" description="Basic and acidic residues" evidence="3">
    <location>
        <begin position="762"/>
        <end position="779"/>
    </location>
</feature>
<evidence type="ECO:0000256" key="1">
    <source>
        <dbReference type="ARBA" id="ARBA00022737"/>
    </source>
</evidence>
<dbReference type="PANTHER" id="PTHR47435">
    <property type="entry name" value="KELCH REPEAT PROTEIN (AFU_ORTHOLOGUE AFUA_5G12780)"/>
    <property type="match status" value="1"/>
</dbReference>
<feature type="region of interest" description="Disordered" evidence="3">
    <location>
        <begin position="563"/>
        <end position="587"/>
    </location>
</feature>
<dbReference type="Gene3D" id="2.120.10.80">
    <property type="entry name" value="Kelch-type beta propeller"/>
    <property type="match status" value="2"/>
</dbReference>
<organism evidence="5 6">
    <name type="scientific">Durusdinium trenchii</name>
    <dbReference type="NCBI Taxonomy" id="1381693"/>
    <lineage>
        <taxon>Eukaryota</taxon>
        <taxon>Sar</taxon>
        <taxon>Alveolata</taxon>
        <taxon>Dinophyceae</taxon>
        <taxon>Suessiales</taxon>
        <taxon>Symbiodiniaceae</taxon>
        <taxon>Durusdinium</taxon>
    </lineage>
</organism>
<keyword evidence="4" id="KW-1133">Transmembrane helix</keyword>
<feature type="compositionally biased region" description="Pro residues" evidence="3">
    <location>
        <begin position="574"/>
        <end position="585"/>
    </location>
</feature>
<feature type="region of interest" description="Disordered" evidence="3">
    <location>
        <begin position="716"/>
        <end position="788"/>
    </location>
</feature>
<comment type="caution">
    <text evidence="5">The sequence shown here is derived from an EMBL/GenBank/DDBJ whole genome shotgun (WGS) entry which is preliminary data.</text>
</comment>
<evidence type="ECO:0000256" key="3">
    <source>
        <dbReference type="SAM" id="MobiDB-lite"/>
    </source>
</evidence>
<feature type="region of interest" description="Disordered" evidence="3">
    <location>
        <begin position="395"/>
        <end position="420"/>
    </location>
</feature>
<name>A0ABP0N5J9_9DINO</name>
<evidence type="ECO:0000256" key="2">
    <source>
        <dbReference type="ARBA" id="ARBA00023004"/>
    </source>
</evidence>
<dbReference type="Proteomes" id="UP001642484">
    <property type="component" value="Unassembled WGS sequence"/>
</dbReference>
<reference evidence="5 6" key="1">
    <citation type="submission" date="2024-02" db="EMBL/GenBank/DDBJ databases">
        <authorList>
            <person name="Chen Y."/>
            <person name="Shah S."/>
            <person name="Dougan E. K."/>
            <person name="Thang M."/>
            <person name="Chan C."/>
        </authorList>
    </citation>
    <scope>NUCLEOTIDE SEQUENCE [LARGE SCALE GENOMIC DNA]</scope>
</reference>
<dbReference type="EMBL" id="CAXAMN010021374">
    <property type="protein sequence ID" value="CAK9058904.1"/>
    <property type="molecule type" value="Genomic_DNA"/>
</dbReference>
<protein>
    <submittedName>
        <fullName evidence="5">Uncharacterized protein</fullName>
    </submittedName>
</protein>